<feature type="transmembrane region" description="Helical" evidence="1">
    <location>
        <begin position="633"/>
        <end position="651"/>
    </location>
</feature>
<dbReference type="OrthoDB" id="6487827at2759"/>
<dbReference type="PANTHER" id="PTHR11161">
    <property type="entry name" value="O-ACYLTRANSFERASE"/>
    <property type="match status" value="1"/>
</dbReference>
<dbReference type="EnsemblMetazoa" id="XM_022798397">
    <property type="protein sequence ID" value="XP_022654132"/>
    <property type="gene ID" value="LOC111247466"/>
</dbReference>
<feature type="transmembrane region" description="Helical" evidence="1">
    <location>
        <begin position="671"/>
        <end position="689"/>
    </location>
</feature>
<keyword evidence="1" id="KW-0812">Transmembrane</keyword>
<dbReference type="Pfam" id="PF01757">
    <property type="entry name" value="Acyl_transf_3"/>
    <property type="match status" value="1"/>
</dbReference>
<dbReference type="OMA" id="WAKITEN"/>
<dbReference type="PANTHER" id="PTHR11161:SF0">
    <property type="entry name" value="O-ACYLTRANSFERASE LIKE PROTEIN"/>
    <property type="match status" value="1"/>
</dbReference>
<feature type="domain" description="Nose resistant-to-fluoxetine protein N-terminal" evidence="3">
    <location>
        <begin position="71"/>
        <end position="227"/>
    </location>
</feature>
<dbReference type="SMART" id="SM00703">
    <property type="entry name" value="NRF"/>
    <property type="match status" value="1"/>
</dbReference>
<feature type="transmembrane region" description="Helical" evidence="1">
    <location>
        <begin position="602"/>
        <end position="621"/>
    </location>
</feature>
<dbReference type="InterPro" id="IPR052728">
    <property type="entry name" value="O2_lipid_transport_reg"/>
</dbReference>
<protein>
    <recommendedName>
        <fullName evidence="3">Nose resistant-to-fluoxetine protein N-terminal domain-containing protein</fullName>
    </recommendedName>
</protein>
<accession>A0A7M7JLU0</accession>
<evidence type="ECO:0000313" key="5">
    <source>
        <dbReference type="Proteomes" id="UP000594260"/>
    </source>
</evidence>
<feature type="transmembrane region" description="Helical" evidence="1">
    <location>
        <begin position="236"/>
        <end position="257"/>
    </location>
</feature>
<feature type="transmembrane region" description="Helical" evidence="1">
    <location>
        <begin position="302"/>
        <end position="319"/>
    </location>
</feature>
<evidence type="ECO:0000256" key="1">
    <source>
        <dbReference type="SAM" id="Phobius"/>
    </source>
</evidence>
<feature type="transmembrane region" description="Helical" evidence="1">
    <location>
        <begin position="483"/>
        <end position="503"/>
    </location>
</feature>
<organism evidence="4 5">
    <name type="scientific">Varroa destructor</name>
    <name type="common">Honeybee mite</name>
    <dbReference type="NCBI Taxonomy" id="109461"/>
    <lineage>
        <taxon>Eukaryota</taxon>
        <taxon>Metazoa</taxon>
        <taxon>Ecdysozoa</taxon>
        <taxon>Arthropoda</taxon>
        <taxon>Chelicerata</taxon>
        <taxon>Arachnida</taxon>
        <taxon>Acari</taxon>
        <taxon>Parasitiformes</taxon>
        <taxon>Mesostigmata</taxon>
        <taxon>Gamasina</taxon>
        <taxon>Dermanyssoidea</taxon>
        <taxon>Varroidae</taxon>
        <taxon>Varroa</taxon>
    </lineage>
</organism>
<proteinExistence type="predicted"/>
<feature type="transmembrane region" description="Helical" evidence="1">
    <location>
        <begin position="455"/>
        <end position="476"/>
    </location>
</feature>
<dbReference type="GO" id="GO:0016747">
    <property type="term" value="F:acyltransferase activity, transferring groups other than amino-acyl groups"/>
    <property type="evidence" value="ECO:0007669"/>
    <property type="project" value="InterPro"/>
</dbReference>
<dbReference type="RefSeq" id="XP_022654132.1">
    <property type="nucleotide sequence ID" value="XM_022798397.1"/>
</dbReference>
<feature type="transmembrane region" description="Helical" evidence="1">
    <location>
        <begin position="392"/>
        <end position="412"/>
    </location>
</feature>
<keyword evidence="5" id="KW-1185">Reference proteome</keyword>
<keyword evidence="1" id="KW-0472">Membrane</keyword>
<sequence>MQASFNLVQVMCGALLLLHPARAKSIVNYLQAKVSSEWNEDLEPVIESITGRIQKMLLSTGADIVYDETLSFECLRSLVRIATGLRDRKVWALKFLDSNGAFTINKIDGSVASIGGYDECLSIRVPQIDQTNKLDFAGKYCSVSVHVDRQPMLYRLLPEIAVQEPILLEFLGSPNATWALEMMERLPLGMRVGICLPSKCEDSVVTHLVQKFGGKYGIRAKPLACRDDVTAEPFHAGIWIAGFVFLIAIILVVWGTIGDCRNSPNDQDFSVRLMRCFSVRVSYLKLTASEVMEGNRDVDCIHGIRVLSSLWILLSHTFLGDPALYDRGLHFLVVLRSPVFSIVTQGILAVDSFFALTGILVYRKLYQGITKDRILEKVPVVQFVSVMILRRALRLLVPALAVICMLYFLPVVTSGPGMDAFYPFFRRNCDQRWWTQLFFINNWWSFELACMGNQWYIAADMQLLIILILPTVLMVYRPYQGVFVLGLLIVFSNAYTAFLTIYYDATPTYLILPRQALKVMQFALRISDQALPYLATVCIGILGGHYIEHYKNREISPMVTKICWSLIGLVSFIIVFVVNVWHRRGSVSQIEAVLYGSLYRPLWGACVVWVVFFCASGKAPFVRWILNRPNVMILSRLSYCFYLCQYIVIMLKNFTGRYMVAFTYYQNFRDFFADAIFNYLLAVFIFFIFEAPTYALDKLAFAKQEARSGRAQINDQKDIKYVNQVFDTPNGSVLKASSRAALESTHDIPFALIYRL</sequence>
<dbReference type="InterPro" id="IPR002656">
    <property type="entry name" value="Acyl_transf_3_dom"/>
</dbReference>
<name>A0A7M7JLU0_VARDE</name>
<dbReference type="InParanoid" id="A0A7M7JLU0"/>
<dbReference type="KEGG" id="vde:111247466"/>
<reference evidence="4" key="1">
    <citation type="submission" date="2021-01" db="UniProtKB">
        <authorList>
            <consortium name="EnsemblMetazoa"/>
        </authorList>
    </citation>
    <scope>IDENTIFICATION</scope>
</reference>
<dbReference type="Pfam" id="PF20146">
    <property type="entry name" value="NRF"/>
    <property type="match status" value="1"/>
</dbReference>
<keyword evidence="2" id="KW-0732">Signal</keyword>
<dbReference type="GeneID" id="111247466"/>
<feature type="signal peptide" evidence="2">
    <location>
        <begin position="1"/>
        <end position="23"/>
    </location>
</feature>
<evidence type="ECO:0000313" key="4">
    <source>
        <dbReference type="EnsemblMetazoa" id="XP_022654132"/>
    </source>
</evidence>
<evidence type="ECO:0000256" key="2">
    <source>
        <dbReference type="SAM" id="SignalP"/>
    </source>
</evidence>
<feature type="transmembrane region" description="Helical" evidence="1">
    <location>
        <begin position="559"/>
        <end position="582"/>
    </location>
</feature>
<feature type="transmembrane region" description="Helical" evidence="1">
    <location>
        <begin position="530"/>
        <end position="547"/>
    </location>
</feature>
<evidence type="ECO:0000259" key="3">
    <source>
        <dbReference type="SMART" id="SM00703"/>
    </source>
</evidence>
<feature type="chain" id="PRO_5029722677" description="Nose resistant-to-fluoxetine protein N-terminal domain-containing protein" evidence="2">
    <location>
        <begin position="24"/>
        <end position="756"/>
    </location>
</feature>
<dbReference type="InterPro" id="IPR006621">
    <property type="entry name" value="Nose-resist-to-fluoxetine_N"/>
</dbReference>
<feature type="transmembrane region" description="Helical" evidence="1">
    <location>
        <begin position="339"/>
        <end position="362"/>
    </location>
</feature>
<keyword evidence="1" id="KW-1133">Transmembrane helix</keyword>
<dbReference type="AlphaFoldDB" id="A0A7M7JLU0"/>
<dbReference type="Proteomes" id="UP000594260">
    <property type="component" value="Unplaced"/>
</dbReference>